<organism evidence="2 4">
    <name type="scientific">Modestobacter muralis</name>
    <dbReference type="NCBI Taxonomy" id="1608614"/>
    <lineage>
        <taxon>Bacteria</taxon>
        <taxon>Bacillati</taxon>
        <taxon>Actinomycetota</taxon>
        <taxon>Actinomycetes</taxon>
        <taxon>Geodermatophilales</taxon>
        <taxon>Geodermatophilaceae</taxon>
        <taxon>Modestobacter</taxon>
    </lineage>
</organism>
<evidence type="ECO:0000313" key="2">
    <source>
        <dbReference type="EMBL" id="NEK94727.1"/>
    </source>
</evidence>
<feature type="transmembrane region" description="Helical" evidence="1">
    <location>
        <begin position="7"/>
        <end position="25"/>
    </location>
</feature>
<keyword evidence="4" id="KW-1185">Reference proteome</keyword>
<feature type="non-terminal residue" evidence="2">
    <location>
        <position position="39"/>
    </location>
</feature>
<proteinExistence type="predicted"/>
<dbReference type="Proteomes" id="UP000471152">
    <property type="component" value="Unassembled WGS sequence"/>
</dbReference>
<accession>A0A6P0EUA6</accession>
<sequence length="39" mass="4273">MDERRTGVVAGLSAYLLWGLFPLYFPLLEPAGGLEIVAH</sequence>
<dbReference type="AlphaFoldDB" id="A0A6P0EUA6"/>
<dbReference type="EMBL" id="JAAGWB010000033">
    <property type="protein sequence ID" value="NEN51615.1"/>
    <property type="molecule type" value="Genomic_DNA"/>
</dbReference>
<comment type="caution">
    <text evidence="2">The sequence shown here is derived from an EMBL/GenBank/DDBJ whole genome shotgun (WGS) entry which is preliminary data.</text>
</comment>
<evidence type="ECO:0000256" key="1">
    <source>
        <dbReference type="SAM" id="Phobius"/>
    </source>
</evidence>
<evidence type="ECO:0000313" key="3">
    <source>
        <dbReference type="EMBL" id="NEN51615.1"/>
    </source>
</evidence>
<reference evidence="2 4" key="1">
    <citation type="submission" date="2020-01" db="EMBL/GenBank/DDBJ databases">
        <title>the WGS Modestobacter muralis CPCC 204518.</title>
        <authorList>
            <person name="Jiang Z."/>
        </authorList>
    </citation>
    <scope>NUCLEOTIDE SEQUENCE [LARGE SCALE GENOMIC DNA]</scope>
    <source>
        <strain evidence="2 4">DSM 100205</strain>
    </source>
</reference>
<keyword evidence="1" id="KW-0812">Transmembrane</keyword>
<keyword evidence="1" id="KW-0472">Membrane</keyword>
<reference evidence="3 5" key="2">
    <citation type="submission" date="2020-02" db="EMBL/GenBank/DDBJ databases">
        <title>The WGS of Modestobacter muralis DSM 100205.</title>
        <authorList>
            <person name="Jiang Z."/>
        </authorList>
    </citation>
    <scope>NUCLEOTIDE SEQUENCE [LARGE SCALE GENOMIC DNA]</scope>
    <source>
        <strain evidence="3 5">DSM 100205</strain>
    </source>
</reference>
<evidence type="ECO:0000313" key="4">
    <source>
        <dbReference type="Proteomes" id="UP000468828"/>
    </source>
</evidence>
<name>A0A6P0EUA6_9ACTN</name>
<dbReference type="EMBL" id="JAAGWH010000031">
    <property type="protein sequence ID" value="NEK94727.1"/>
    <property type="molecule type" value="Genomic_DNA"/>
</dbReference>
<dbReference type="Proteomes" id="UP000468828">
    <property type="component" value="Unassembled WGS sequence"/>
</dbReference>
<evidence type="ECO:0000313" key="5">
    <source>
        <dbReference type="Proteomes" id="UP000471152"/>
    </source>
</evidence>
<keyword evidence="1" id="KW-1133">Transmembrane helix</keyword>
<protein>
    <submittedName>
        <fullName evidence="2">EamA family transporter RarD</fullName>
    </submittedName>
</protein>
<gene>
    <name evidence="3" type="ORF">G3R41_11835</name>
    <name evidence="2" type="ORF">GCU67_11180</name>
</gene>